<name>A0A8J6EFL9_ELECQ</name>
<dbReference type="InterPro" id="IPR011989">
    <property type="entry name" value="ARM-like"/>
</dbReference>
<organism evidence="2 3">
    <name type="scientific">Eleutherodactylus coqui</name>
    <name type="common">Puerto Rican coqui</name>
    <dbReference type="NCBI Taxonomy" id="57060"/>
    <lineage>
        <taxon>Eukaryota</taxon>
        <taxon>Metazoa</taxon>
        <taxon>Chordata</taxon>
        <taxon>Craniata</taxon>
        <taxon>Vertebrata</taxon>
        <taxon>Euteleostomi</taxon>
        <taxon>Amphibia</taxon>
        <taxon>Batrachia</taxon>
        <taxon>Anura</taxon>
        <taxon>Neobatrachia</taxon>
        <taxon>Hyloidea</taxon>
        <taxon>Eleutherodactylidae</taxon>
        <taxon>Eleutherodactylinae</taxon>
        <taxon>Eleutherodactylus</taxon>
        <taxon>Eleutherodactylus</taxon>
    </lineage>
</organism>
<evidence type="ECO:0000256" key="1">
    <source>
        <dbReference type="PROSITE-ProRule" id="PRU00339"/>
    </source>
</evidence>
<dbReference type="EMBL" id="WNTK01000993">
    <property type="protein sequence ID" value="KAG9468205.1"/>
    <property type="molecule type" value="Genomic_DNA"/>
</dbReference>
<dbReference type="SMART" id="SM00028">
    <property type="entry name" value="TPR"/>
    <property type="match status" value="1"/>
</dbReference>
<sequence>MILSRVSHCSSLKIRGPPQLTDSFIAVLEKDANERAENRRQNKTLANALKDLGNEAFAKGDYETAIQHYSEGIEKLKDMQVLYTNRAQVKKYENALSDCEWALKCDKRFVKAYVHMGKAHLGMKNYEEVSPAYKILKFVSIYLTGYLDQVDLQEKKDIQEQKALQDLEAGVEDAVLIAQLLTKRSKTEQSPLYYSGGIQFLVRAIKDCTAQTLFRTSNGFSIIGDNCIINRILISKQADTVEADLCLSILFLWEVICIGNEQNQHVLISHPNVNSQILALLTSDVPEIQNRTLDFINVYSTTEKGRHLLLKHFNPSRLFERLTRCVTLKDVRASAAMEILDSLTKEETLRSYFRTNFSSEILPSFTSLLENRSLALVYMKECIAIMGHLTEDAVIRRHIAGSLEFWDSCLLILEECNSPALGEGNRDILAVILGLMFNLLLEANSEIKERGVDISRRCLFLLSSKDGVILTRSVGILSRVLPQCNAAVELSVQEGIVKKLIKLLKVGGKKTSLYAIKVLAVCTKEDTQARREVFKHDKNFGTLVNLLRSKDEITVGNTALCLGNCFDLPGAASALLQSDILKLLLTHAGGNSSRLSVQQNAAIALGKLCSAEPRYVSNQK</sequence>
<dbReference type="OrthoDB" id="629492at2759"/>
<dbReference type="AlphaFoldDB" id="A0A8J6EFL9"/>
<evidence type="ECO:0008006" key="4">
    <source>
        <dbReference type="Google" id="ProtNLM"/>
    </source>
</evidence>
<dbReference type="PROSITE" id="PS50005">
    <property type="entry name" value="TPR"/>
    <property type="match status" value="1"/>
</dbReference>
<dbReference type="GO" id="GO:0070286">
    <property type="term" value="P:axonemal dynein complex assembly"/>
    <property type="evidence" value="ECO:0007669"/>
    <property type="project" value="TreeGrafter"/>
</dbReference>
<dbReference type="Gene3D" id="1.25.10.10">
    <property type="entry name" value="Leucine-rich Repeat Variant"/>
    <property type="match status" value="1"/>
</dbReference>
<proteinExistence type="predicted"/>
<comment type="caution">
    <text evidence="2">The sequence shown here is derived from an EMBL/GenBank/DDBJ whole genome shotgun (WGS) entry which is preliminary data.</text>
</comment>
<dbReference type="GO" id="GO:0005737">
    <property type="term" value="C:cytoplasm"/>
    <property type="evidence" value="ECO:0007669"/>
    <property type="project" value="TreeGrafter"/>
</dbReference>
<evidence type="ECO:0000313" key="3">
    <source>
        <dbReference type="Proteomes" id="UP000770717"/>
    </source>
</evidence>
<accession>A0A8J6EFL9</accession>
<dbReference type="InterPro" id="IPR043195">
    <property type="entry name" value="TTC12"/>
</dbReference>
<dbReference type="SUPFAM" id="SSF48452">
    <property type="entry name" value="TPR-like"/>
    <property type="match status" value="1"/>
</dbReference>
<dbReference type="GO" id="GO:0005813">
    <property type="term" value="C:centrosome"/>
    <property type="evidence" value="ECO:0007669"/>
    <property type="project" value="TreeGrafter"/>
</dbReference>
<dbReference type="InterPro" id="IPR011990">
    <property type="entry name" value="TPR-like_helical_dom_sf"/>
</dbReference>
<dbReference type="InterPro" id="IPR016024">
    <property type="entry name" value="ARM-type_fold"/>
</dbReference>
<dbReference type="Gene3D" id="1.25.40.10">
    <property type="entry name" value="Tetratricopeptide repeat domain"/>
    <property type="match status" value="1"/>
</dbReference>
<reference evidence="2" key="1">
    <citation type="thesis" date="2020" institute="ProQuest LLC" country="789 East Eisenhower Parkway, Ann Arbor, MI, USA">
        <title>Comparative Genomics and Chromosome Evolution.</title>
        <authorList>
            <person name="Mudd A.B."/>
        </authorList>
    </citation>
    <scope>NUCLEOTIDE SEQUENCE</scope>
    <source>
        <strain evidence="2">HN-11 Male</strain>
        <tissue evidence="2">Kidney and liver</tissue>
    </source>
</reference>
<dbReference type="PANTHER" id="PTHR46540:SF1">
    <property type="entry name" value="TETRATRICOPEPTIDE REPEAT PROTEIN 12"/>
    <property type="match status" value="1"/>
</dbReference>
<feature type="repeat" description="TPR" evidence="1">
    <location>
        <begin position="46"/>
        <end position="79"/>
    </location>
</feature>
<dbReference type="PANTHER" id="PTHR46540">
    <property type="entry name" value="TETRATRICOPEPTIDE REPEAT PROTEIN 12"/>
    <property type="match status" value="1"/>
</dbReference>
<evidence type="ECO:0000313" key="2">
    <source>
        <dbReference type="EMBL" id="KAG9468205.1"/>
    </source>
</evidence>
<keyword evidence="3" id="KW-1185">Reference proteome</keyword>
<keyword evidence="1" id="KW-0802">TPR repeat</keyword>
<gene>
    <name evidence="2" type="ORF">GDO78_023273</name>
</gene>
<dbReference type="InterPro" id="IPR019734">
    <property type="entry name" value="TPR_rpt"/>
</dbReference>
<dbReference type="Proteomes" id="UP000770717">
    <property type="component" value="Unassembled WGS sequence"/>
</dbReference>
<protein>
    <recommendedName>
        <fullName evidence="4">Tetratricopeptide repeat domain 12</fullName>
    </recommendedName>
</protein>
<dbReference type="GO" id="GO:0007288">
    <property type="term" value="P:sperm axoneme assembly"/>
    <property type="evidence" value="ECO:0007669"/>
    <property type="project" value="TreeGrafter"/>
</dbReference>
<dbReference type="SUPFAM" id="SSF48371">
    <property type="entry name" value="ARM repeat"/>
    <property type="match status" value="1"/>
</dbReference>